<feature type="transmembrane region" description="Helical" evidence="6">
    <location>
        <begin position="142"/>
        <end position="166"/>
    </location>
</feature>
<feature type="transmembrane region" description="Helical" evidence="6">
    <location>
        <begin position="299"/>
        <end position="319"/>
    </location>
</feature>
<name>A0ABV6P4A5_9ACTN</name>
<keyword evidence="8" id="KW-1185">Reference proteome</keyword>
<evidence type="ECO:0000256" key="4">
    <source>
        <dbReference type="ARBA" id="ARBA00022989"/>
    </source>
</evidence>
<evidence type="ECO:0000313" key="8">
    <source>
        <dbReference type="Proteomes" id="UP001589894"/>
    </source>
</evidence>
<evidence type="ECO:0000313" key="7">
    <source>
        <dbReference type="EMBL" id="MFC0567851.1"/>
    </source>
</evidence>
<keyword evidence="2" id="KW-1003">Cell membrane</keyword>
<feature type="transmembrane region" description="Helical" evidence="6">
    <location>
        <begin position="242"/>
        <end position="261"/>
    </location>
</feature>
<organism evidence="7 8">
    <name type="scientific">Plantactinospora siamensis</name>
    <dbReference type="NCBI Taxonomy" id="555372"/>
    <lineage>
        <taxon>Bacteria</taxon>
        <taxon>Bacillati</taxon>
        <taxon>Actinomycetota</taxon>
        <taxon>Actinomycetes</taxon>
        <taxon>Micromonosporales</taxon>
        <taxon>Micromonosporaceae</taxon>
        <taxon>Plantactinospora</taxon>
    </lineage>
</organism>
<feature type="transmembrane region" description="Helical" evidence="6">
    <location>
        <begin position="93"/>
        <end position="111"/>
    </location>
</feature>
<dbReference type="InterPro" id="IPR001851">
    <property type="entry name" value="ABC_transp_permease"/>
</dbReference>
<feature type="transmembrane region" description="Helical" evidence="6">
    <location>
        <begin position="325"/>
        <end position="343"/>
    </location>
</feature>
<feature type="transmembrane region" description="Helical" evidence="6">
    <location>
        <begin position="187"/>
        <end position="208"/>
    </location>
</feature>
<protein>
    <submittedName>
        <fullName evidence="7">ABC transporter permease</fullName>
    </submittedName>
</protein>
<feature type="transmembrane region" description="Helical" evidence="6">
    <location>
        <begin position="30"/>
        <end position="47"/>
    </location>
</feature>
<keyword evidence="4 6" id="KW-1133">Transmembrane helix</keyword>
<feature type="transmembrane region" description="Helical" evidence="6">
    <location>
        <begin position="273"/>
        <end position="292"/>
    </location>
</feature>
<dbReference type="Proteomes" id="UP001589894">
    <property type="component" value="Unassembled WGS sequence"/>
</dbReference>
<dbReference type="CDD" id="cd06579">
    <property type="entry name" value="TM_PBP1_transp_AraH_like"/>
    <property type="match status" value="1"/>
</dbReference>
<sequence length="372" mass="38278">MSERTSSETATVDPRAGGLGRFQAVTAHRLFWPVVVLVALVVANTIYRPGFLSIQVRQGHLYGSLIDIIRLSAPLILVALGMTLVISTGGIDLSVGSVCAISGAIACLYISKQPDQNGMAGVLTALALAFGASLVLGAWNGVLVAVIGIQPIIATLILMVAGRGVAQLITEGQIITINSGPYKAIGVGHLLTLPLAIFIALAGVLLVAAVTRRTALGMIIEAVGGNARASRLAGIRSARVTLLVYVISAACAAIAGFMMTANVSSADGNSAGLWVELDAILAVVIGGTSLVGGRFSLGGTILGALLIQTLTTTVYAMNIAPQTALLFKAIVVIIVCLIQAPAFRARLRRRRRRPGTPPAAVVADAPKEQVPA</sequence>
<dbReference type="RefSeq" id="WP_377343195.1">
    <property type="nucleotide sequence ID" value="NZ_JBHLUE010000026.1"/>
</dbReference>
<dbReference type="PANTHER" id="PTHR32196">
    <property type="entry name" value="ABC TRANSPORTER PERMEASE PROTEIN YPHD-RELATED-RELATED"/>
    <property type="match status" value="1"/>
</dbReference>
<reference evidence="7 8" key="1">
    <citation type="submission" date="2024-09" db="EMBL/GenBank/DDBJ databases">
        <authorList>
            <person name="Sun Q."/>
            <person name="Mori K."/>
        </authorList>
    </citation>
    <scope>NUCLEOTIDE SEQUENCE [LARGE SCALE GENOMIC DNA]</scope>
    <source>
        <strain evidence="7 8">TBRC 2205</strain>
    </source>
</reference>
<proteinExistence type="predicted"/>
<feature type="transmembrane region" description="Helical" evidence="6">
    <location>
        <begin position="68"/>
        <end position="87"/>
    </location>
</feature>
<dbReference type="Pfam" id="PF02653">
    <property type="entry name" value="BPD_transp_2"/>
    <property type="match status" value="1"/>
</dbReference>
<evidence type="ECO:0000256" key="3">
    <source>
        <dbReference type="ARBA" id="ARBA00022692"/>
    </source>
</evidence>
<comment type="caution">
    <text evidence="7">The sequence shown here is derived from an EMBL/GenBank/DDBJ whole genome shotgun (WGS) entry which is preliminary data.</text>
</comment>
<gene>
    <name evidence="7" type="ORF">ACFFHU_27380</name>
</gene>
<evidence type="ECO:0000256" key="1">
    <source>
        <dbReference type="ARBA" id="ARBA00004651"/>
    </source>
</evidence>
<dbReference type="PANTHER" id="PTHR32196:SF19">
    <property type="entry name" value="GALACTOFURANOSE TRANSPORTER PERMEASE PROTEIN YTFT"/>
    <property type="match status" value="1"/>
</dbReference>
<evidence type="ECO:0000256" key="6">
    <source>
        <dbReference type="SAM" id="Phobius"/>
    </source>
</evidence>
<comment type="subcellular location">
    <subcellularLocation>
        <location evidence="1">Cell membrane</location>
        <topology evidence="1">Multi-pass membrane protein</topology>
    </subcellularLocation>
</comment>
<dbReference type="EMBL" id="JBHLUE010000026">
    <property type="protein sequence ID" value="MFC0567851.1"/>
    <property type="molecule type" value="Genomic_DNA"/>
</dbReference>
<evidence type="ECO:0000256" key="2">
    <source>
        <dbReference type="ARBA" id="ARBA00022475"/>
    </source>
</evidence>
<accession>A0ABV6P4A5</accession>
<evidence type="ECO:0000256" key="5">
    <source>
        <dbReference type="ARBA" id="ARBA00023136"/>
    </source>
</evidence>
<feature type="transmembrane region" description="Helical" evidence="6">
    <location>
        <begin position="118"/>
        <end position="136"/>
    </location>
</feature>
<keyword evidence="3 6" id="KW-0812">Transmembrane</keyword>
<keyword evidence="5 6" id="KW-0472">Membrane</keyword>